<feature type="domain" description="Amidohydrolase-related" evidence="9">
    <location>
        <begin position="67"/>
        <end position="425"/>
    </location>
</feature>
<dbReference type="EC" id="3.5.4.3" evidence="3 7"/>
<comment type="cofactor">
    <cofactor evidence="8">
        <name>Zn(2+)</name>
        <dbReference type="ChEBI" id="CHEBI:29105"/>
    </cofactor>
    <text evidence="8">Binds 1 zinc ion per subunit.</text>
</comment>
<dbReference type="Gene3D" id="2.30.40.10">
    <property type="entry name" value="Urease, subunit C, domain 1"/>
    <property type="match status" value="1"/>
</dbReference>
<evidence type="ECO:0000259" key="9">
    <source>
        <dbReference type="Pfam" id="PF01979"/>
    </source>
</evidence>
<evidence type="ECO:0000256" key="4">
    <source>
        <dbReference type="ARBA" id="ARBA00022723"/>
    </source>
</evidence>
<dbReference type="UniPathway" id="UPA00603">
    <property type="reaction ID" value="UER00660"/>
</dbReference>
<dbReference type="NCBIfam" id="TIGR02967">
    <property type="entry name" value="guan_deamin"/>
    <property type="match status" value="1"/>
</dbReference>
<reference evidence="10" key="2">
    <citation type="submission" date="2020-09" db="EMBL/GenBank/DDBJ databases">
        <authorList>
            <person name="Sun Q."/>
            <person name="Kim S."/>
        </authorList>
    </citation>
    <scope>NUCLEOTIDE SEQUENCE</scope>
    <source>
        <strain evidence="10">KCTC 42097</strain>
    </source>
</reference>
<dbReference type="GO" id="GO:0008270">
    <property type="term" value="F:zinc ion binding"/>
    <property type="evidence" value="ECO:0007669"/>
    <property type="project" value="UniProtKB-UniRule"/>
</dbReference>
<comment type="function">
    <text evidence="8">Catalyzes the hydrolytic deamination of guanine, producing xanthine and ammonia.</text>
</comment>
<dbReference type="GO" id="GO:0008892">
    <property type="term" value="F:guanine deaminase activity"/>
    <property type="evidence" value="ECO:0007669"/>
    <property type="project" value="UniProtKB-UniRule"/>
</dbReference>
<evidence type="ECO:0000313" key="11">
    <source>
        <dbReference type="Proteomes" id="UP000641137"/>
    </source>
</evidence>
<keyword evidence="6 8" id="KW-0862">Zinc</keyword>
<keyword evidence="4 8" id="KW-0479">Metal-binding</keyword>
<protein>
    <recommendedName>
        <fullName evidence="3 7">Guanine deaminase</fullName>
        <shortName evidence="8">Guanase</shortName>
        <ecNumber evidence="3 7">3.5.4.3</ecNumber>
    </recommendedName>
    <alternativeName>
        <fullName evidence="8">Guanine aminohydrolase</fullName>
    </alternativeName>
</protein>
<name>A0A8J3DG63_9HYPH</name>
<dbReference type="SUPFAM" id="SSF51556">
    <property type="entry name" value="Metallo-dependent hydrolases"/>
    <property type="match status" value="1"/>
</dbReference>
<evidence type="ECO:0000313" key="10">
    <source>
        <dbReference type="EMBL" id="GHC63870.1"/>
    </source>
</evidence>
<dbReference type="GO" id="GO:0006147">
    <property type="term" value="P:guanine catabolic process"/>
    <property type="evidence" value="ECO:0007669"/>
    <property type="project" value="UniProtKB-UniRule"/>
</dbReference>
<dbReference type="PANTHER" id="PTHR11271">
    <property type="entry name" value="GUANINE DEAMINASE"/>
    <property type="match status" value="1"/>
</dbReference>
<dbReference type="InterPro" id="IPR006680">
    <property type="entry name" value="Amidohydro-rel"/>
</dbReference>
<dbReference type="RefSeq" id="WP_189487712.1">
    <property type="nucleotide sequence ID" value="NZ_BMZO01000002.1"/>
</dbReference>
<dbReference type="Pfam" id="PF01979">
    <property type="entry name" value="Amidohydro_1"/>
    <property type="match status" value="1"/>
</dbReference>
<dbReference type="AlphaFoldDB" id="A0A8J3DG63"/>
<dbReference type="PANTHER" id="PTHR11271:SF6">
    <property type="entry name" value="GUANINE DEAMINASE"/>
    <property type="match status" value="1"/>
</dbReference>
<gene>
    <name evidence="10" type="ORF">GCM10010136_05490</name>
</gene>
<dbReference type="InterPro" id="IPR014311">
    <property type="entry name" value="Guanine_deaminase"/>
</dbReference>
<comment type="pathway">
    <text evidence="1 8">Purine metabolism; guanine degradation; xanthine from guanine: step 1/1.</text>
</comment>
<evidence type="ECO:0000256" key="6">
    <source>
        <dbReference type="ARBA" id="ARBA00022833"/>
    </source>
</evidence>
<dbReference type="GO" id="GO:0005829">
    <property type="term" value="C:cytosol"/>
    <property type="evidence" value="ECO:0007669"/>
    <property type="project" value="TreeGrafter"/>
</dbReference>
<dbReference type="SUPFAM" id="SSF51338">
    <property type="entry name" value="Composite domain of metallo-dependent hydrolases"/>
    <property type="match status" value="2"/>
</dbReference>
<keyword evidence="5 8" id="KW-0378">Hydrolase</keyword>
<comment type="caution">
    <text evidence="10">The sequence shown here is derived from an EMBL/GenBank/DDBJ whole genome shotgun (WGS) entry which is preliminary data.</text>
</comment>
<dbReference type="Proteomes" id="UP000641137">
    <property type="component" value="Unassembled WGS sequence"/>
</dbReference>
<dbReference type="InterPro" id="IPR032466">
    <property type="entry name" value="Metal_Hydrolase"/>
</dbReference>
<proteinExistence type="inferred from homology"/>
<evidence type="ECO:0000256" key="2">
    <source>
        <dbReference type="ARBA" id="ARBA00006745"/>
    </source>
</evidence>
<keyword evidence="11" id="KW-1185">Reference proteome</keyword>
<reference evidence="10" key="1">
    <citation type="journal article" date="2014" name="Int. J. Syst. Evol. Microbiol.">
        <title>Complete genome sequence of Corynebacterium casei LMG S-19264T (=DSM 44701T), isolated from a smear-ripened cheese.</title>
        <authorList>
            <consortium name="US DOE Joint Genome Institute (JGI-PGF)"/>
            <person name="Walter F."/>
            <person name="Albersmeier A."/>
            <person name="Kalinowski J."/>
            <person name="Ruckert C."/>
        </authorList>
    </citation>
    <scope>NUCLEOTIDE SEQUENCE</scope>
    <source>
        <strain evidence="10">KCTC 42097</strain>
    </source>
</reference>
<evidence type="ECO:0000256" key="8">
    <source>
        <dbReference type="RuleBase" id="RU366009"/>
    </source>
</evidence>
<comment type="catalytic activity">
    <reaction evidence="8">
        <text>guanine + H2O + H(+) = xanthine + NH4(+)</text>
        <dbReference type="Rhea" id="RHEA:14665"/>
        <dbReference type="ChEBI" id="CHEBI:15377"/>
        <dbReference type="ChEBI" id="CHEBI:15378"/>
        <dbReference type="ChEBI" id="CHEBI:16235"/>
        <dbReference type="ChEBI" id="CHEBI:17712"/>
        <dbReference type="ChEBI" id="CHEBI:28938"/>
        <dbReference type="EC" id="3.5.4.3"/>
    </reaction>
</comment>
<comment type="similarity">
    <text evidence="2 8">Belongs to the metallo-dependent hydrolases superfamily. ATZ/TRZ family.</text>
</comment>
<dbReference type="InterPro" id="IPR011059">
    <property type="entry name" value="Metal-dep_hydrolase_composite"/>
</dbReference>
<evidence type="ECO:0000256" key="3">
    <source>
        <dbReference type="ARBA" id="ARBA00012781"/>
    </source>
</evidence>
<organism evidence="10 11">
    <name type="scientific">Limoniibacter endophyticus</name>
    <dbReference type="NCBI Taxonomy" id="1565040"/>
    <lineage>
        <taxon>Bacteria</taxon>
        <taxon>Pseudomonadati</taxon>
        <taxon>Pseudomonadota</taxon>
        <taxon>Alphaproteobacteria</taxon>
        <taxon>Hyphomicrobiales</taxon>
        <taxon>Bartonellaceae</taxon>
        <taxon>Limoniibacter</taxon>
    </lineage>
</organism>
<evidence type="ECO:0000256" key="7">
    <source>
        <dbReference type="NCBIfam" id="TIGR02967"/>
    </source>
</evidence>
<evidence type="ECO:0000256" key="1">
    <source>
        <dbReference type="ARBA" id="ARBA00004984"/>
    </source>
</evidence>
<evidence type="ECO:0000256" key="5">
    <source>
        <dbReference type="ARBA" id="ARBA00022801"/>
    </source>
</evidence>
<dbReference type="Gene3D" id="3.20.20.140">
    <property type="entry name" value="Metal-dependent hydrolases"/>
    <property type="match status" value="1"/>
</dbReference>
<sequence length="433" mass="47550">MNDTVIRGRLLAFHRRPEHAQDHDAYVYEENGAIRIRDGRVMSTGSFEALGPLPDGILVQDHRPYLLMPGFIDCHAHFPQVQIIGSFGAELLDWLNEYTFPAELAYGDPVHARTMAAAFLDSLIRNGTTSVAAFCSVHPQSVQAFFEAAHTRNMATVAGKVMMDRNAPAGLLDTAQRGYDETLALIEDWHGRGRQSVAITPRFAITSTPAQLEAASALKELYPECPVQTHLSENLDEIRLAANLYPQDEDYLGVYQRYGLLGERTLLGHSIHLSPREIATLVESRSVAVFCPTSNLFLGSGLFDYKRNQARNMRIATATDIGGGTSYSMLKTMDEAYKIVALQGPKLSPLESFWQITRGNAEALSLDSELGTLETGTYADIVVLNASATPEMALRMQRAQTLSEELFVLQTMGDDRAVAEVYLAGSAAKSAMS</sequence>
<dbReference type="EMBL" id="BMZO01000002">
    <property type="protein sequence ID" value="GHC63870.1"/>
    <property type="molecule type" value="Genomic_DNA"/>
</dbReference>
<accession>A0A8J3DG63</accession>
<dbReference type="InterPro" id="IPR051607">
    <property type="entry name" value="Metallo-dep_hydrolases"/>
</dbReference>
<dbReference type="NCBIfam" id="NF006679">
    <property type="entry name" value="PRK09228.1"/>
    <property type="match status" value="1"/>
</dbReference>